<proteinExistence type="predicted"/>
<name>A0A2P2NU59_RHIMU</name>
<dbReference type="AlphaFoldDB" id="A0A2P2NU59"/>
<dbReference type="EMBL" id="GGEC01065558">
    <property type="protein sequence ID" value="MBX46042.1"/>
    <property type="molecule type" value="Transcribed_RNA"/>
</dbReference>
<organism evidence="1">
    <name type="scientific">Rhizophora mucronata</name>
    <name type="common">Asiatic mangrove</name>
    <dbReference type="NCBI Taxonomy" id="61149"/>
    <lineage>
        <taxon>Eukaryota</taxon>
        <taxon>Viridiplantae</taxon>
        <taxon>Streptophyta</taxon>
        <taxon>Embryophyta</taxon>
        <taxon>Tracheophyta</taxon>
        <taxon>Spermatophyta</taxon>
        <taxon>Magnoliopsida</taxon>
        <taxon>eudicotyledons</taxon>
        <taxon>Gunneridae</taxon>
        <taxon>Pentapetalae</taxon>
        <taxon>rosids</taxon>
        <taxon>fabids</taxon>
        <taxon>Malpighiales</taxon>
        <taxon>Rhizophoraceae</taxon>
        <taxon>Rhizophora</taxon>
    </lineage>
</organism>
<protein>
    <submittedName>
        <fullName evidence="1">Uncharacterized protein</fullName>
    </submittedName>
</protein>
<evidence type="ECO:0000313" key="1">
    <source>
        <dbReference type="EMBL" id="MBX46042.1"/>
    </source>
</evidence>
<reference evidence="1" key="1">
    <citation type="submission" date="2018-02" db="EMBL/GenBank/DDBJ databases">
        <title>Rhizophora mucronata_Transcriptome.</title>
        <authorList>
            <person name="Meera S.P."/>
            <person name="Sreeshan A."/>
            <person name="Augustine A."/>
        </authorList>
    </citation>
    <scope>NUCLEOTIDE SEQUENCE</scope>
    <source>
        <tissue evidence="1">Leaf</tissue>
    </source>
</reference>
<sequence length="24" mass="2748">MVYLSSKAVVSKVSQSKNSWLQMF</sequence>
<accession>A0A2P2NU59</accession>